<dbReference type="Pfam" id="PF01633">
    <property type="entry name" value="Choline_kinase"/>
    <property type="match status" value="1"/>
</dbReference>
<accession>A0A8H7SBP1</accession>
<dbReference type="CDD" id="cd05157">
    <property type="entry name" value="ETNK_euk"/>
    <property type="match status" value="1"/>
</dbReference>
<dbReference type="Gene3D" id="3.90.1200.10">
    <property type="match status" value="1"/>
</dbReference>
<dbReference type="InterPro" id="IPR011009">
    <property type="entry name" value="Kinase-like_dom_sf"/>
</dbReference>
<sequence>MPPNSVRNQPSSNDTQHTMPADEALDQLIEATPYIDFEVNSSELFAGAYKIVSTVFPSWKEQDIKFVQCKDGITNQLVRVTHRPTDFSVLIRAFGRKSEILIDRKQEIINLVTLSAQGLCPPLYARFRNGLMYGFIKGRVSTVEEMSHPKTASWIAKKLGKWHKVLLPQDQTGKPEPKQTLWSTMRRWIADVPTQYDDPEQQKKFDARFDIKKLLQELDDLIKVLETLDSPTVFSHNDLLYGNVIYDDEKEEASFIDYEYGCYAFRGFDIGNHFNEFAGFECDYSRYPEKSFQMQWFEWYLTEYNGVTPTHEQLEHLYKEVEGFSLASHFYWGLWALIQAKISTIDFDYMSYAKLRFDEYERRKCIVFPSSL</sequence>
<comment type="caution">
    <text evidence="4">The sequence shown here is derived from an EMBL/GenBank/DDBJ whole genome shotgun (WGS) entry which is preliminary data.</text>
</comment>
<evidence type="ECO:0000256" key="1">
    <source>
        <dbReference type="ARBA" id="ARBA00037883"/>
    </source>
</evidence>
<evidence type="ECO:0000313" key="4">
    <source>
        <dbReference type="EMBL" id="KAG2225271.1"/>
    </source>
</evidence>
<dbReference type="GO" id="GO:0004305">
    <property type="term" value="F:ethanolamine kinase activity"/>
    <property type="evidence" value="ECO:0007669"/>
    <property type="project" value="UniProtKB-EC"/>
</dbReference>
<dbReference type="GO" id="GO:0006646">
    <property type="term" value="P:phosphatidylethanolamine biosynthetic process"/>
    <property type="evidence" value="ECO:0007669"/>
    <property type="project" value="TreeGrafter"/>
</dbReference>
<protein>
    <recommendedName>
        <fullName evidence="3">ethanolamine kinase</fullName>
        <ecNumber evidence="3">2.7.1.82</ecNumber>
    </recommendedName>
</protein>
<comment type="pathway">
    <text evidence="1">Phospholipid metabolism; phosphatidylethanolamine biosynthesis; phosphatidylethanolamine from ethanolamine: step 1/3.</text>
</comment>
<dbReference type="GO" id="GO:0005737">
    <property type="term" value="C:cytoplasm"/>
    <property type="evidence" value="ECO:0007669"/>
    <property type="project" value="TreeGrafter"/>
</dbReference>
<dbReference type="EC" id="2.7.1.82" evidence="3"/>
<name>A0A8H7SBP1_9FUNG</name>
<dbReference type="Gene3D" id="3.30.200.20">
    <property type="entry name" value="Phosphorylase Kinase, domain 1"/>
    <property type="match status" value="1"/>
</dbReference>
<evidence type="ECO:0000313" key="5">
    <source>
        <dbReference type="Proteomes" id="UP000646827"/>
    </source>
</evidence>
<gene>
    <name evidence="4" type="ORF">INT45_001495</name>
</gene>
<dbReference type="PANTHER" id="PTHR22603:SF66">
    <property type="entry name" value="ETHANOLAMINE KINASE"/>
    <property type="match status" value="1"/>
</dbReference>
<dbReference type="AlphaFoldDB" id="A0A8H7SBP1"/>
<dbReference type="EMBL" id="JAEPRB010000030">
    <property type="protein sequence ID" value="KAG2225271.1"/>
    <property type="molecule type" value="Genomic_DNA"/>
</dbReference>
<comment type="similarity">
    <text evidence="2">Belongs to the choline/ethanolamine kinase family.</text>
</comment>
<dbReference type="Proteomes" id="UP000646827">
    <property type="component" value="Unassembled WGS sequence"/>
</dbReference>
<evidence type="ECO:0000256" key="2">
    <source>
        <dbReference type="ARBA" id="ARBA00038211"/>
    </source>
</evidence>
<proteinExistence type="inferred from homology"/>
<dbReference type="PANTHER" id="PTHR22603">
    <property type="entry name" value="CHOLINE/ETHANOALAMINE KINASE"/>
    <property type="match status" value="1"/>
</dbReference>
<organism evidence="4 5">
    <name type="scientific">Circinella minor</name>
    <dbReference type="NCBI Taxonomy" id="1195481"/>
    <lineage>
        <taxon>Eukaryota</taxon>
        <taxon>Fungi</taxon>
        <taxon>Fungi incertae sedis</taxon>
        <taxon>Mucoromycota</taxon>
        <taxon>Mucoromycotina</taxon>
        <taxon>Mucoromycetes</taxon>
        <taxon>Mucorales</taxon>
        <taxon>Lichtheimiaceae</taxon>
        <taxon>Circinella</taxon>
    </lineage>
</organism>
<evidence type="ECO:0000256" key="3">
    <source>
        <dbReference type="ARBA" id="ARBA00038874"/>
    </source>
</evidence>
<keyword evidence="5" id="KW-1185">Reference proteome</keyword>
<reference evidence="4 5" key="1">
    <citation type="submission" date="2020-12" db="EMBL/GenBank/DDBJ databases">
        <title>Metabolic potential, ecology and presence of endohyphal bacteria is reflected in genomic diversity of Mucoromycotina.</title>
        <authorList>
            <person name="Muszewska A."/>
            <person name="Okrasinska A."/>
            <person name="Steczkiewicz K."/>
            <person name="Drgas O."/>
            <person name="Orlowska M."/>
            <person name="Perlinska-Lenart U."/>
            <person name="Aleksandrzak-Piekarczyk T."/>
            <person name="Szatraj K."/>
            <person name="Zielenkiewicz U."/>
            <person name="Pilsyk S."/>
            <person name="Malc E."/>
            <person name="Mieczkowski P."/>
            <person name="Kruszewska J.S."/>
            <person name="Biernat P."/>
            <person name="Pawlowska J."/>
        </authorList>
    </citation>
    <scope>NUCLEOTIDE SEQUENCE [LARGE SCALE GENOMIC DNA]</scope>
    <source>
        <strain evidence="4 5">CBS 142.35</strain>
    </source>
</reference>
<dbReference type="SUPFAM" id="SSF56112">
    <property type="entry name" value="Protein kinase-like (PK-like)"/>
    <property type="match status" value="1"/>
</dbReference>
<dbReference type="OrthoDB" id="10267235at2759"/>